<reference evidence="2 3" key="1">
    <citation type="submission" date="2024-02" db="EMBL/GenBank/DDBJ databases">
        <title>Bacterial strain from lacustrine sediment.</title>
        <authorList>
            <person name="Petit C."/>
            <person name="Fadhlaoui K."/>
        </authorList>
    </citation>
    <scope>NUCLEOTIDE SEQUENCE [LARGE SCALE GENOMIC DNA]</scope>
    <source>
        <strain evidence="2 3">IPX-CK</strain>
    </source>
</reference>
<dbReference type="RefSeq" id="WP_342757419.1">
    <property type="nucleotide sequence ID" value="NZ_CP146256.1"/>
</dbReference>
<dbReference type="Proteomes" id="UP001451571">
    <property type="component" value="Chromosome"/>
</dbReference>
<protein>
    <submittedName>
        <fullName evidence="2">VOC family protein</fullName>
    </submittedName>
</protein>
<evidence type="ECO:0000313" key="2">
    <source>
        <dbReference type="EMBL" id="XAH73818.1"/>
    </source>
</evidence>
<dbReference type="InterPro" id="IPR041581">
    <property type="entry name" value="Glyoxalase_6"/>
</dbReference>
<proteinExistence type="predicted"/>
<dbReference type="Gene3D" id="3.10.180.10">
    <property type="entry name" value="2,3-Dihydroxybiphenyl 1,2-Dioxygenase, domain 1"/>
    <property type="match status" value="1"/>
</dbReference>
<dbReference type="CDD" id="cd06587">
    <property type="entry name" value="VOC"/>
    <property type="match status" value="1"/>
</dbReference>
<dbReference type="EMBL" id="CP146256">
    <property type="protein sequence ID" value="XAH73818.1"/>
    <property type="molecule type" value="Genomic_DNA"/>
</dbReference>
<evidence type="ECO:0000259" key="1">
    <source>
        <dbReference type="Pfam" id="PF18029"/>
    </source>
</evidence>
<name>A0ABZ3EUB6_9FIRM</name>
<feature type="domain" description="Glyoxalase-like" evidence="1">
    <location>
        <begin position="10"/>
        <end position="123"/>
    </location>
</feature>
<evidence type="ECO:0000313" key="3">
    <source>
        <dbReference type="Proteomes" id="UP001451571"/>
    </source>
</evidence>
<gene>
    <name evidence="2" type="ORF">V6984_20305</name>
</gene>
<dbReference type="SUPFAM" id="SSF54593">
    <property type="entry name" value="Glyoxalase/Bleomycin resistance protein/Dihydroxybiphenyl dioxygenase"/>
    <property type="match status" value="1"/>
</dbReference>
<dbReference type="InterPro" id="IPR029068">
    <property type="entry name" value="Glyas_Bleomycin-R_OHBP_Dase"/>
</dbReference>
<keyword evidence="3" id="KW-1185">Reference proteome</keyword>
<dbReference type="PANTHER" id="PTHR35908:SF1">
    <property type="entry name" value="CONSERVED PROTEIN"/>
    <property type="match status" value="1"/>
</dbReference>
<accession>A0ABZ3EUB6</accession>
<dbReference type="Pfam" id="PF18029">
    <property type="entry name" value="Glyoxalase_6"/>
    <property type="match status" value="1"/>
</dbReference>
<dbReference type="PANTHER" id="PTHR35908">
    <property type="entry name" value="HYPOTHETICAL FUSION PROTEIN"/>
    <property type="match status" value="1"/>
</dbReference>
<sequence length="128" mass="14405">MSKPTINFASVTLDCPNQEELADFYAALLGWNKQRFDEEWLAVISPDEHICLLFQEIEDYIPPVWPNEKGKQQQMTHLDFASSPDEKESVKSHALACGATLASVQYSADYTVFIDPVGHPFCISFFGS</sequence>
<organism evidence="2 3">
    <name type="scientific">Kineothrix sedimenti</name>
    <dbReference type="NCBI Taxonomy" id="3123317"/>
    <lineage>
        <taxon>Bacteria</taxon>
        <taxon>Bacillati</taxon>
        <taxon>Bacillota</taxon>
        <taxon>Clostridia</taxon>
        <taxon>Lachnospirales</taxon>
        <taxon>Lachnospiraceae</taxon>
        <taxon>Kineothrix</taxon>
    </lineage>
</organism>